<dbReference type="GO" id="GO:0004222">
    <property type="term" value="F:metalloendopeptidase activity"/>
    <property type="evidence" value="ECO:0007669"/>
    <property type="project" value="TreeGrafter"/>
</dbReference>
<evidence type="ECO:0000256" key="4">
    <source>
        <dbReference type="ARBA" id="ARBA00023049"/>
    </source>
</evidence>
<sequence length="145" mass="16526">MTRVALTISLLVAVAATLTDDDVAEASRYLRTYSFLENEENHQQSSSLDNATNLSEALSLFQEYYGLPGNGVLTVEMIRVMRRPQCGVADIHAYSPLTRKWPKTHLTWNFRLASRDTLRMFALWSKQSSLTFSHDPLRPDILISY</sequence>
<dbReference type="InParanoid" id="E2AT25"/>
<dbReference type="GO" id="GO:0030574">
    <property type="term" value="P:collagen catabolic process"/>
    <property type="evidence" value="ECO:0007669"/>
    <property type="project" value="TreeGrafter"/>
</dbReference>
<feature type="chain" id="PRO_5003157152" evidence="5">
    <location>
        <begin position="17"/>
        <end position="145"/>
    </location>
</feature>
<comment type="cofactor">
    <cofactor evidence="1">
        <name>Zn(2+)</name>
        <dbReference type="ChEBI" id="CHEBI:29105"/>
    </cofactor>
</comment>
<accession>E2AT25</accession>
<dbReference type="PANTHER" id="PTHR10201">
    <property type="entry name" value="MATRIX METALLOPROTEINASE"/>
    <property type="match status" value="1"/>
</dbReference>
<dbReference type="Proteomes" id="UP000000311">
    <property type="component" value="Unassembled WGS sequence"/>
</dbReference>
<feature type="signal peptide" evidence="5">
    <location>
        <begin position="1"/>
        <end position="16"/>
    </location>
</feature>
<dbReference type="OMA" id="GAHEISG"/>
<dbReference type="Gene3D" id="3.40.390.10">
    <property type="entry name" value="Collagenase (Catalytic Domain)"/>
    <property type="match status" value="1"/>
</dbReference>
<dbReference type="AlphaFoldDB" id="E2AT25"/>
<evidence type="ECO:0000256" key="3">
    <source>
        <dbReference type="ARBA" id="ARBA00022729"/>
    </source>
</evidence>
<comment type="similarity">
    <text evidence="2">Belongs to the peptidase M10A family.</text>
</comment>
<keyword evidence="4" id="KW-0645">Protease</keyword>
<reference evidence="6 7" key="1">
    <citation type="journal article" date="2010" name="Science">
        <title>Genomic comparison of the ants Camponotus floridanus and Harpegnathos saltator.</title>
        <authorList>
            <person name="Bonasio R."/>
            <person name="Zhang G."/>
            <person name="Ye C."/>
            <person name="Mutti N.S."/>
            <person name="Fang X."/>
            <person name="Qin N."/>
            <person name="Donahue G."/>
            <person name="Yang P."/>
            <person name="Li Q."/>
            <person name="Li C."/>
            <person name="Zhang P."/>
            <person name="Huang Z."/>
            <person name="Berger S.L."/>
            <person name="Reinberg D."/>
            <person name="Wang J."/>
            <person name="Liebig J."/>
        </authorList>
    </citation>
    <scope>NUCLEOTIDE SEQUENCE [LARGE SCALE GENOMIC DNA]</scope>
    <source>
        <strain evidence="7">C129</strain>
    </source>
</reference>
<evidence type="ECO:0000313" key="6">
    <source>
        <dbReference type="EMBL" id="EFN63414.1"/>
    </source>
</evidence>
<proteinExistence type="inferred from homology"/>
<dbReference type="GO" id="GO:0005615">
    <property type="term" value="C:extracellular space"/>
    <property type="evidence" value="ECO:0007669"/>
    <property type="project" value="TreeGrafter"/>
</dbReference>
<keyword evidence="7" id="KW-1185">Reference proteome</keyword>
<dbReference type="GO" id="GO:0030198">
    <property type="term" value="P:extracellular matrix organization"/>
    <property type="evidence" value="ECO:0007669"/>
    <property type="project" value="TreeGrafter"/>
</dbReference>
<evidence type="ECO:0000313" key="7">
    <source>
        <dbReference type="Proteomes" id="UP000000311"/>
    </source>
</evidence>
<evidence type="ECO:0000256" key="5">
    <source>
        <dbReference type="SAM" id="SignalP"/>
    </source>
</evidence>
<keyword evidence="4" id="KW-0482">Metalloprotease</keyword>
<dbReference type="PANTHER" id="PTHR10201:SF291">
    <property type="entry name" value="MATRIX METALLOPROTEINASE 1, ISOFORM C-RELATED"/>
    <property type="match status" value="1"/>
</dbReference>
<dbReference type="OrthoDB" id="406838at2759"/>
<dbReference type="EMBL" id="GL442457">
    <property type="protein sequence ID" value="EFN63414.1"/>
    <property type="molecule type" value="Genomic_DNA"/>
</dbReference>
<dbReference type="InterPro" id="IPR036365">
    <property type="entry name" value="PGBD-like_sf"/>
</dbReference>
<keyword evidence="3 5" id="KW-0732">Signal</keyword>
<dbReference type="InterPro" id="IPR024079">
    <property type="entry name" value="MetalloPept_cat_dom_sf"/>
</dbReference>
<keyword evidence="4" id="KW-0378">Hydrolase</keyword>
<organism evidence="7">
    <name type="scientific">Camponotus floridanus</name>
    <name type="common">Florida carpenter ant</name>
    <dbReference type="NCBI Taxonomy" id="104421"/>
    <lineage>
        <taxon>Eukaryota</taxon>
        <taxon>Metazoa</taxon>
        <taxon>Ecdysozoa</taxon>
        <taxon>Arthropoda</taxon>
        <taxon>Hexapoda</taxon>
        <taxon>Insecta</taxon>
        <taxon>Pterygota</taxon>
        <taxon>Neoptera</taxon>
        <taxon>Endopterygota</taxon>
        <taxon>Hymenoptera</taxon>
        <taxon>Apocrita</taxon>
        <taxon>Aculeata</taxon>
        <taxon>Formicoidea</taxon>
        <taxon>Formicidae</taxon>
        <taxon>Formicinae</taxon>
        <taxon>Camponotus</taxon>
    </lineage>
</organism>
<protein>
    <submittedName>
        <fullName evidence="6">Interstitial collagenase</fullName>
    </submittedName>
</protein>
<gene>
    <name evidence="6" type="ORF">EAG_08186</name>
</gene>
<evidence type="ECO:0000256" key="2">
    <source>
        <dbReference type="ARBA" id="ARBA00010370"/>
    </source>
</evidence>
<dbReference type="SUPFAM" id="SSF47090">
    <property type="entry name" value="PGBD-like"/>
    <property type="match status" value="1"/>
</dbReference>
<evidence type="ECO:0000256" key="1">
    <source>
        <dbReference type="ARBA" id="ARBA00001947"/>
    </source>
</evidence>
<name>E2AT25_CAMFO</name>